<keyword evidence="1" id="KW-0812">Transmembrane</keyword>
<feature type="transmembrane region" description="Helical" evidence="1">
    <location>
        <begin position="250"/>
        <end position="271"/>
    </location>
</feature>
<evidence type="ECO:0000313" key="3">
    <source>
        <dbReference type="Proteomes" id="UP000628463"/>
    </source>
</evidence>
<accession>A0ABR7G3S5</accession>
<reference evidence="2 3" key="1">
    <citation type="submission" date="2020-08" db="EMBL/GenBank/DDBJ databases">
        <title>Genome public.</title>
        <authorList>
            <person name="Liu C."/>
            <person name="Sun Q."/>
        </authorList>
    </citation>
    <scope>NUCLEOTIDE SEQUENCE [LARGE SCALE GENOMIC DNA]</scope>
    <source>
        <strain evidence="2 3">NSJ-43</strain>
    </source>
</reference>
<feature type="transmembrane region" description="Helical" evidence="1">
    <location>
        <begin position="333"/>
        <end position="366"/>
    </location>
</feature>
<feature type="transmembrane region" description="Helical" evidence="1">
    <location>
        <begin position="308"/>
        <end position="327"/>
    </location>
</feature>
<protein>
    <recommendedName>
        <fullName evidence="4">Glycosyltransferase RgtA/B/C/D-like domain-containing protein</fullName>
    </recommendedName>
</protein>
<feature type="transmembrane region" description="Helical" evidence="1">
    <location>
        <begin position="20"/>
        <end position="41"/>
    </location>
</feature>
<dbReference type="RefSeq" id="WP_186837183.1">
    <property type="nucleotide sequence ID" value="NZ_JACOPD010000007.1"/>
</dbReference>
<keyword evidence="1" id="KW-1133">Transmembrane helix</keyword>
<proteinExistence type="predicted"/>
<organism evidence="2 3">
    <name type="scientific">Lachnospira hominis</name>
    <name type="common">ex Liu et al. 2021</name>
    <dbReference type="NCBI Taxonomy" id="2763051"/>
    <lineage>
        <taxon>Bacteria</taxon>
        <taxon>Bacillati</taxon>
        <taxon>Bacillota</taxon>
        <taxon>Clostridia</taxon>
        <taxon>Lachnospirales</taxon>
        <taxon>Lachnospiraceae</taxon>
        <taxon>Lachnospira</taxon>
    </lineage>
</organism>
<keyword evidence="3" id="KW-1185">Reference proteome</keyword>
<dbReference type="Proteomes" id="UP000628463">
    <property type="component" value="Unassembled WGS sequence"/>
</dbReference>
<sequence length="416" mass="48758">MNTLIEKYKKNSNFRLAVQLLFILVLSRVVMLIMVPVYNGIMGTNRSFSFLMNEWDAKRYQFMVDNGYTFPLDTDPQANWAFFPMYVIVCQFVKLLTFWKADTYWVGMFVSNVCIYIAAYFGIKWLRDRYKINNGTQPDINNNYGILLGILMFMAPYSFYCASVYTEAMFIMFIVLFFYFSQKKQWLIAGLMSAFASATRIVGCTLVFALIIELYLDYKNKNTVIDSKKAGIWQNVRDFVVHFIKTPKEILSVMLCPLGTFIYMTFLRFFCGDVWAFMHVQIAWREDSYFPVIGVMWKACTGQIEPRYTYMGWFCIAAFAVYAYMIYRKYYSMAFFGIIALLVPLTSHVMSTCRFIIGSFVIFIGVYDLMTAGGREYLELKNKKKVIAIDSIVLIIFFALELFLLFLWYNSDCWLM</sequence>
<evidence type="ECO:0008006" key="4">
    <source>
        <dbReference type="Google" id="ProtNLM"/>
    </source>
</evidence>
<dbReference type="EMBL" id="JACOPD010000007">
    <property type="protein sequence ID" value="MBC5681411.1"/>
    <property type="molecule type" value="Genomic_DNA"/>
</dbReference>
<evidence type="ECO:0000256" key="1">
    <source>
        <dbReference type="SAM" id="Phobius"/>
    </source>
</evidence>
<feature type="transmembrane region" description="Helical" evidence="1">
    <location>
        <begin position="146"/>
        <end position="179"/>
    </location>
</feature>
<gene>
    <name evidence="2" type="ORF">H8S01_10620</name>
</gene>
<feature type="transmembrane region" description="Helical" evidence="1">
    <location>
        <begin position="387"/>
        <end position="409"/>
    </location>
</feature>
<keyword evidence="1" id="KW-0472">Membrane</keyword>
<evidence type="ECO:0000313" key="2">
    <source>
        <dbReference type="EMBL" id="MBC5681411.1"/>
    </source>
</evidence>
<feature type="transmembrane region" description="Helical" evidence="1">
    <location>
        <begin position="186"/>
        <end position="212"/>
    </location>
</feature>
<comment type="caution">
    <text evidence="2">The sequence shown here is derived from an EMBL/GenBank/DDBJ whole genome shotgun (WGS) entry which is preliminary data.</text>
</comment>
<feature type="transmembrane region" description="Helical" evidence="1">
    <location>
        <begin position="104"/>
        <end position="126"/>
    </location>
</feature>
<feature type="transmembrane region" description="Helical" evidence="1">
    <location>
        <begin position="78"/>
        <end position="97"/>
    </location>
</feature>
<name>A0ABR7G3S5_9FIRM</name>